<dbReference type="Proteomes" id="UP001164676">
    <property type="component" value="Chromosome"/>
</dbReference>
<gene>
    <name evidence="1" type="ORF">N7E60_07915</name>
</gene>
<dbReference type="RefSeq" id="WP_269597066.1">
    <property type="nucleotide sequence ID" value="NZ_CP114584.1"/>
</dbReference>
<proteinExistence type="predicted"/>
<organism evidence="1 2">
    <name type="scientific">Salinivibrio proteolyticus</name>
    <dbReference type="NCBI Taxonomy" id="334715"/>
    <lineage>
        <taxon>Bacteria</taxon>
        <taxon>Pseudomonadati</taxon>
        <taxon>Pseudomonadota</taxon>
        <taxon>Gammaproteobacteria</taxon>
        <taxon>Vibrionales</taxon>
        <taxon>Vibrionaceae</taxon>
        <taxon>Salinivibrio</taxon>
    </lineage>
</organism>
<sequence length="88" mass="9987">MTLNEYLNQTEEKILRASSLYEVESILKSAQKVLNESKISEEEQRQFWADLYKKLGGDQDVVLEKQGADSLSDILAAAKRVIADKVKK</sequence>
<evidence type="ECO:0000313" key="2">
    <source>
        <dbReference type="Proteomes" id="UP001164676"/>
    </source>
</evidence>
<dbReference type="EMBL" id="CP114584">
    <property type="protein sequence ID" value="WBA13681.1"/>
    <property type="molecule type" value="Genomic_DNA"/>
</dbReference>
<name>A0ABY7LC06_9GAMM</name>
<reference evidence="1" key="1">
    <citation type="submission" date="2022-09" db="EMBL/GenBank/DDBJ databases">
        <authorList>
            <person name="Li Z.-J."/>
        </authorList>
    </citation>
    <scope>NUCLEOTIDE SEQUENCE</scope>
    <source>
        <strain evidence="1">TGB10</strain>
    </source>
</reference>
<keyword evidence="2" id="KW-1185">Reference proteome</keyword>
<protein>
    <submittedName>
        <fullName evidence="1">Uncharacterized protein</fullName>
    </submittedName>
</protein>
<accession>A0ABY7LC06</accession>
<evidence type="ECO:0000313" key="1">
    <source>
        <dbReference type="EMBL" id="WBA13681.1"/>
    </source>
</evidence>